<organism evidence="1 2">
    <name type="scientific">Posidoniimonas polymericola</name>
    <dbReference type="NCBI Taxonomy" id="2528002"/>
    <lineage>
        <taxon>Bacteria</taxon>
        <taxon>Pseudomonadati</taxon>
        <taxon>Planctomycetota</taxon>
        <taxon>Planctomycetia</taxon>
        <taxon>Pirellulales</taxon>
        <taxon>Lacipirellulaceae</taxon>
        <taxon>Posidoniimonas</taxon>
    </lineage>
</organism>
<dbReference type="PANTHER" id="PTHR34849">
    <property type="entry name" value="SSL5025 PROTEIN"/>
    <property type="match status" value="1"/>
</dbReference>
<dbReference type="InterPro" id="IPR007367">
    <property type="entry name" value="DUF433"/>
</dbReference>
<name>A0A5C5XYU3_9BACT</name>
<dbReference type="Gene3D" id="1.10.10.10">
    <property type="entry name" value="Winged helix-like DNA-binding domain superfamily/Winged helix DNA-binding domain"/>
    <property type="match status" value="1"/>
</dbReference>
<dbReference type="EMBL" id="SJPO01000012">
    <property type="protein sequence ID" value="TWT67711.1"/>
    <property type="molecule type" value="Genomic_DNA"/>
</dbReference>
<sequence length="71" mass="7898">MSNVIKVDPEILGGAPCFAGTRVPVVSLFDWLQRGHSISYFLEQFPSVRREQVVELLEEAKAQTIPHTTAS</sequence>
<dbReference type="AlphaFoldDB" id="A0A5C5XYU3"/>
<comment type="caution">
    <text evidence="1">The sequence shown here is derived from an EMBL/GenBank/DDBJ whole genome shotgun (WGS) entry which is preliminary data.</text>
</comment>
<dbReference type="OrthoDB" id="9808242at2"/>
<proteinExistence type="predicted"/>
<protein>
    <recommendedName>
        <fullName evidence="3">DUF433 domain-containing protein</fullName>
    </recommendedName>
</protein>
<dbReference type="InterPro" id="IPR009057">
    <property type="entry name" value="Homeodomain-like_sf"/>
</dbReference>
<dbReference type="Proteomes" id="UP000318478">
    <property type="component" value="Unassembled WGS sequence"/>
</dbReference>
<evidence type="ECO:0008006" key="3">
    <source>
        <dbReference type="Google" id="ProtNLM"/>
    </source>
</evidence>
<dbReference type="PANTHER" id="PTHR34849:SF3">
    <property type="entry name" value="SSR2962 PROTEIN"/>
    <property type="match status" value="1"/>
</dbReference>
<reference evidence="1 2" key="1">
    <citation type="submission" date="2019-02" db="EMBL/GenBank/DDBJ databases">
        <title>Deep-cultivation of Planctomycetes and their phenomic and genomic characterization uncovers novel biology.</title>
        <authorList>
            <person name="Wiegand S."/>
            <person name="Jogler M."/>
            <person name="Boedeker C."/>
            <person name="Pinto D."/>
            <person name="Vollmers J."/>
            <person name="Rivas-Marin E."/>
            <person name="Kohn T."/>
            <person name="Peeters S.H."/>
            <person name="Heuer A."/>
            <person name="Rast P."/>
            <person name="Oberbeckmann S."/>
            <person name="Bunk B."/>
            <person name="Jeske O."/>
            <person name="Meyerdierks A."/>
            <person name="Storesund J.E."/>
            <person name="Kallscheuer N."/>
            <person name="Luecker S."/>
            <person name="Lage O.M."/>
            <person name="Pohl T."/>
            <person name="Merkel B.J."/>
            <person name="Hornburger P."/>
            <person name="Mueller R.-W."/>
            <person name="Bruemmer F."/>
            <person name="Labrenz M."/>
            <person name="Spormann A.M."/>
            <person name="Op Den Camp H."/>
            <person name="Overmann J."/>
            <person name="Amann R."/>
            <person name="Jetten M.S.M."/>
            <person name="Mascher T."/>
            <person name="Medema M.H."/>
            <person name="Devos D.P."/>
            <person name="Kaster A.-K."/>
            <person name="Ovreas L."/>
            <person name="Rohde M."/>
            <person name="Galperin M.Y."/>
            <person name="Jogler C."/>
        </authorList>
    </citation>
    <scope>NUCLEOTIDE SEQUENCE [LARGE SCALE GENOMIC DNA]</scope>
    <source>
        <strain evidence="1 2">Pla123a</strain>
    </source>
</reference>
<dbReference type="InterPro" id="IPR036388">
    <property type="entry name" value="WH-like_DNA-bd_sf"/>
</dbReference>
<dbReference type="SUPFAM" id="SSF46689">
    <property type="entry name" value="Homeodomain-like"/>
    <property type="match status" value="1"/>
</dbReference>
<dbReference type="RefSeq" id="WP_146590680.1">
    <property type="nucleotide sequence ID" value="NZ_SJPO01000012.1"/>
</dbReference>
<evidence type="ECO:0000313" key="2">
    <source>
        <dbReference type="Proteomes" id="UP000318478"/>
    </source>
</evidence>
<gene>
    <name evidence="1" type="ORF">Pla123a_42670</name>
</gene>
<keyword evidence="2" id="KW-1185">Reference proteome</keyword>
<evidence type="ECO:0000313" key="1">
    <source>
        <dbReference type="EMBL" id="TWT67711.1"/>
    </source>
</evidence>
<dbReference type="Pfam" id="PF04255">
    <property type="entry name" value="DUF433"/>
    <property type="match status" value="1"/>
</dbReference>
<accession>A0A5C5XYU3</accession>